<keyword evidence="10" id="KW-0131">Cell cycle</keyword>
<dbReference type="GO" id="GO:0051301">
    <property type="term" value="P:cell division"/>
    <property type="evidence" value="ECO:0007669"/>
    <property type="project" value="UniProtKB-KW"/>
</dbReference>
<comment type="catalytic activity">
    <reaction evidence="10">
        <text>UDP-N-acetyl-alpha-D-muramoyl-L-alanine + D-glutamate + ATP = UDP-N-acetyl-alpha-D-muramoyl-L-alanyl-D-glutamate + ADP + phosphate + H(+)</text>
        <dbReference type="Rhea" id="RHEA:16429"/>
        <dbReference type="ChEBI" id="CHEBI:15378"/>
        <dbReference type="ChEBI" id="CHEBI:29986"/>
        <dbReference type="ChEBI" id="CHEBI:30616"/>
        <dbReference type="ChEBI" id="CHEBI:43474"/>
        <dbReference type="ChEBI" id="CHEBI:83898"/>
        <dbReference type="ChEBI" id="CHEBI:83900"/>
        <dbReference type="ChEBI" id="CHEBI:456216"/>
        <dbReference type="EC" id="6.3.2.9"/>
    </reaction>
</comment>
<comment type="function">
    <text evidence="10">Cell wall formation. Catalyzes the addition of glutamate to the nucleotide precursor UDP-N-acetylmuramoyl-L-alanine (UMA).</text>
</comment>
<dbReference type="InterPro" id="IPR036615">
    <property type="entry name" value="Mur_ligase_C_dom_sf"/>
</dbReference>
<keyword evidence="13" id="KW-1185">Reference proteome</keyword>
<reference evidence="12 13" key="1">
    <citation type="submission" date="2022-03" db="EMBL/GenBank/DDBJ databases">
        <title>Novel taxa within the pig intestine.</title>
        <authorList>
            <person name="Wylensek D."/>
            <person name="Bishof K."/>
            <person name="Afrizal A."/>
            <person name="Clavel T."/>
        </authorList>
    </citation>
    <scope>NUCLEOTIDE SEQUENCE [LARGE SCALE GENOMIC DNA]</scope>
    <source>
        <strain evidence="12 13">CLA-KB-P133</strain>
    </source>
</reference>
<evidence type="ECO:0000256" key="10">
    <source>
        <dbReference type="HAMAP-Rule" id="MF_00639"/>
    </source>
</evidence>
<dbReference type="GO" id="GO:0009252">
    <property type="term" value="P:peptidoglycan biosynthetic process"/>
    <property type="evidence" value="ECO:0007669"/>
    <property type="project" value="UniProtKB-UniRule"/>
</dbReference>
<dbReference type="GO" id="GO:0005737">
    <property type="term" value="C:cytoplasm"/>
    <property type="evidence" value="ECO:0007669"/>
    <property type="project" value="UniProtKB-SubCell"/>
</dbReference>
<dbReference type="InterPro" id="IPR013221">
    <property type="entry name" value="Mur_ligase_cen"/>
</dbReference>
<dbReference type="GO" id="GO:0005524">
    <property type="term" value="F:ATP binding"/>
    <property type="evidence" value="ECO:0007669"/>
    <property type="project" value="UniProtKB-UniRule"/>
</dbReference>
<evidence type="ECO:0000256" key="1">
    <source>
        <dbReference type="ARBA" id="ARBA00004496"/>
    </source>
</evidence>
<dbReference type="InterPro" id="IPR005762">
    <property type="entry name" value="MurD"/>
</dbReference>
<evidence type="ECO:0000256" key="8">
    <source>
        <dbReference type="ARBA" id="ARBA00022984"/>
    </source>
</evidence>
<dbReference type="Gene3D" id="3.40.1190.10">
    <property type="entry name" value="Mur-like, catalytic domain"/>
    <property type="match status" value="1"/>
</dbReference>
<evidence type="ECO:0000256" key="4">
    <source>
        <dbReference type="ARBA" id="ARBA00022598"/>
    </source>
</evidence>
<keyword evidence="6 10" id="KW-0067">ATP-binding</keyword>
<dbReference type="GO" id="GO:0071555">
    <property type="term" value="P:cell wall organization"/>
    <property type="evidence" value="ECO:0007669"/>
    <property type="project" value="UniProtKB-KW"/>
</dbReference>
<dbReference type="SUPFAM" id="SSF53623">
    <property type="entry name" value="MurD-like peptide ligases, catalytic domain"/>
    <property type="match status" value="1"/>
</dbReference>
<dbReference type="EC" id="6.3.2.9" evidence="10"/>
<evidence type="ECO:0000256" key="5">
    <source>
        <dbReference type="ARBA" id="ARBA00022741"/>
    </source>
</evidence>
<dbReference type="Gene3D" id="3.40.50.720">
    <property type="entry name" value="NAD(P)-binding Rossmann-like Domain"/>
    <property type="match status" value="1"/>
</dbReference>
<evidence type="ECO:0000256" key="9">
    <source>
        <dbReference type="ARBA" id="ARBA00023316"/>
    </source>
</evidence>
<keyword evidence="5 10" id="KW-0547">Nucleotide-binding</keyword>
<dbReference type="RefSeq" id="WP_370595655.1">
    <property type="nucleotide sequence ID" value="NZ_JALBUR010000005.1"/>
</dbReference>
<dbReference type="GO" id="GO:0008360">
    <property type="term" value="P:regulation of cell shape"/>
    <property type="evidence" value="ECO:0007669"/>
    <property type="project" value="UniProtKB-KW"/>
</dbReference>
<dbReference type="HAMAP" id="MF_00639">
    <property type="entry name" value="MurD"/>
    <property type="match status" value="1"/>
</dbReference>
<dbReference type="PANTHER" id="PTHR43692:SF1">
    <property type="entry name" value="UDP-N-ACETYLMURAMOYLALANINE--D-GLUTAMATE LIGASE"/>
    <property type="match status" value="1"/>
</dbReference>
<accession>A0AB35U244</accession>
<comment type="pathway">
    <text evidence="2 10">Cell wall biogenesis; peptidoglycan biosynthesis.</text>
</comment>
<keyword evidence="10" id="KW-0132">Cell division</keyword>
<keyword evidence="7 10" id="KW-0133">Cell shape</keyword>
<dbReference type="Gene3D" id="3.90.190.20">
    <property type="entry name" value="Mur ligase, C-terminal domain"/>
    <property type="match status" value="1"/>
</dbReference>
<dbReference type="Pfam" id="PF08245">
    <property type="entry name" value="Mur_ligase_M"/>
    <property type="match status" value="1"/>
</dbReference>
<keyword evidence="8 10" id="KW-0573">Peptidoglycan synthesis</keyword>
<dbReference type="SUPFAM" id="SSF53244">
    <property type="entry name" value="MurD-like peptide ligases, peptide-binding domain"/>
    <property type="match status" value="1"/>
</dbReference>
<dbReference type="AlphaFoldDB" id="A0AB35U244"/>
<dbReference type="NCBIfam" id="TIGR01087">
    <property type="entry name" value="murD"/>
    <property type="match status" value="1"/>
</dbReference>
<keyword evidence="4 10" id="KW-0436">Ligase</keyword>
<dbReference type="InterPro" id="IPR036565">
    <property type="entry name" value="Mur-like_cat_sf"/>
</dbReference>
<gene>
    <name evidence="10 12" type="primary">murD</name>
    <name evidence="12" type="ORF">MOZ60_03460</name>
</gene>
<proteinExistence type="inferred from homology"/>
<evidence type="ECO:0000256" key="2">
    <source>
        <dbReference type="ARBA" id="ARBA00004752"/>
    </source>
</evidence>
<dbReference type="Proteomes" id="UP001286174">
    <property type="component" value="Unassembled WGS sequence"/>
</dbReference>
<evidence type="ECO:0000256" key="6">
    <source>
        <dbReference type="ARBA" id="ARBA00022840"/>
    </source>
</evidence>
<feature type="domain" description="Mur ligase central" evidence="11">
    <location>
        <begin position="111"/>
        <end position="272"/>
    </location>
</feature>
<dbReference type="EMBL" id="JALBUR010000005">
    <property type="protein sequence ID" value="MDX8419148.1"/>
    <property type="molecule type" value="Genomic_DNA"/>
</dbReference>
<evidence type="ECO:0000259" key="11">
    <source>
        <dbReference type="Pfam" id="PF08245"/>
    </source>
</evidence>
<evidence type="ECO:0000256" key="7">
    <source>
        <dbReference type="ARBA" id="ARBA00022960"/>
    </source>
</evidence>
<evidence type="ECO:0000313" key="12">
    <source>
        <dbReference type="EMBL" id="MDX8419148.1"/>
    </source>
</evidence>
<evidence type="ECO:0000256" key="3">
    <source>
        <dbReference type="ARBA" id="ARBA00022490"/>
    </source>
</evidence>
<comment type="similarity">
    <text evidence="10">Belongs to the MurCDEF family.</text>
</comment>
<comment type="caution">
    <text evidence="12">The sequence shown here is derived from an EMBL/GenBank/DDBJ whole genome shotgun (WGS) entry which is preliminary data.</text>
</comment>
<comment type="subcellular location">
    <subcellularLocation>
        <location evidence="1 10">Cytoplasm</location>
    </subcellularLocation>
</comment>
<protein>
    <recommendedName>
        <fullName evidence="10">UDP-N-acetylmuramoylalanine--D-glutamate ligase</fullName>
        <ecNumber evidence="10">6.3.2.9</ecNumber>
    </recommendedName>
    <alternativeName>
        <fullName evidence="10">D-glutamic acid-adding enzyme</fullName>
    </alternativeName>
    <alternativeName>
        <fullName evidence="10">UDP-N-acetylmuramoyl-L-alanyl-D-glutamate synthetase</fullName>
    </alternativeName>
</protein>
<evidence type="ECO:0000313" key="13">
    <source>
        <dbReference type="Proteomes" id="UP001286174"/>
    </source>
</evidence>
<dbReference type="GO" id="GO:0008764">
    <property type="term" value="F:UDP-N-acetylmuramoylalanine-D-glutamate ligase activity"/>
    <property type="evidence" value="ECO:0007669"/>
    <property type="project" value="UniProtKB-UniRule"/>
</dbReference>
<sequence>MSLENWKTEFENKKIVIWGFGMEGRSTLAFIRRLLPDQDIVIAESRKADLKKIMAENPHVKAVYDDETDFTKFDLVMKSPGIVAPKSIPSDNFTGQTELFLKHYRSQVIGITGTKGKSTTTSLLYALLKEKRAVNLVGNIGIPAFSAIDHMEQGELAAYELSCHQLEYCRQSPHMAAFLNLYEEHLDHYGTFEAYGAAKANIFRHQKPGDIIVMDENLTAFIKESINTSVLIGKDINAKGHTLIIPGHTLTIEKCALIGEHNYRNLAVAWYLARQYGVTDEMVQDAMAKFQPLHHRLEDLGEFDGIRYVNDSISTIGPAAIQALKALQNVDTVLIGGNDRGIEYDELEDYLHERTDVKVIFMYATGKRVHKEMKEKGLNREGLYDTEDLAQAVALAKKLTRPHHICLLSPAASSYDHFRNFEERGDVFAKLASGRE</sequence>
<feature type="binding site" evidence="10">
    <location>
        <begin position="113"/>
        <end position="119"/>
    </location>
    <ligand>
        <name>ATP</name>
        <dbReference type="ChEBI" id="CHEBI:30616"/>
    </ligand>
</feature>
<keyword evidence="3 10" id="KW-0963">Cytoplasm</keyword>
<name>A0AB35U244_9FIRM</name>
<keyword evidence="9 10" id="KW-0961">Cell wall biogenesis/degradation</keyword>
<dbReference type="PANTHER" id="PTHR43692">
    <property type="entry name" value="UDP-N-ACETYLMURAMOYLALANINE--D-GLUTAMATE LIGASE"/>
    <property type="match status" value="1"/>
</dbReference>
<organism evidence="12 13">
    <name type="scientific">Grylomicrobium aquisgranensis</name>
    <dbReference type="NCBI Taxonomy" id="2926318"/>
    <lineage>
        <taxon>Bacteria</taxon>
        <taxon>Bacillati</taxon>
        <taxon>Bacillota</taxon>
        <taxon>Erysipelotrichia</taxon>
        <taxon>Erysipelotrichales</taxon>
        <taxon>Erysipelotrichaceae</taxon>
        <taxon>Grylomicrobium</taxon>
    </lineage>
</organism>